<name>A0ACC1M2R5_9FUNG</name>
<dbReference type="EC" id="3.1.4.46" evidence="1"/>
<gene>
    <name evidence="1" type="primary">GDE1_1</name>
    <name evidence="1" type="ORF">IWW38_002702</name>
</gene>
<organism evidence="1 2">
    <name type="scientific">Coemansia aciculifera</name>
    <dbReference type="NCBI Taxonomy" id="417176"/>
    <lineage>
        <taxon>Eukaryota</taxon>
        <taxon>Fungi</taxon>
        <taxon>Fungi incertae sedis</taxon>
        <taxon>Zoopagomycota</taxon>
        <taxon>Kickxellomycotina</taxon>
        <taxon>Kickxellomycetes</taxon>
        <taxon>Kickxellales</taxon>
        <taxon>Kickxellaceae</taxon>
        <taxon>Coemansia</taxon>
    </lineage>
</organism>
<dbReference type="Proteomes" id="UP001139981">
    <property type="component" value="Unassembled WGS sequence"/>
</dbReference>
<proteinExistence type="predicted"/>
<sequence length="205" mass="22435">LPASVGFDIEVKYPMPDEADEFGLCSVFEINLFVDKILDVIYKHMPPPTPRAETRPANISRKSSVVDHPQQQQQQQKPAVSVARRPIVFTSFHPDICLLLAHKVNGDIPIMLLTDAGMSAMADCRCNSIEAAVRLCKWANLAGMVTHVGPISQSPRVSLLVRRHGLALATYGSLNNQAAHVKQQQAYGVDVVIVDDVRTATATVK</sequence>
<keyword evidence="2" id="KW-1185">Reference proteome</keyword>
<evidence type="ECO:0000313" key="2">
    <source>
        <dbReference type="Proteomes" id="UP001139981"/>
    </source>
</evidence>
<comment type="caution">
    <text evidence="1">The sequence shown here is derived from an EMBL/GenBank/DDBJ whole genome shotgun (WGS) entry which is preliminary data.</text>
</comment>
<reference evidence="1" key="1">
    <citation type="submission" date="2022-07" db="EMBL/GenBank/DDBJ databases">
        <title>Phylogenomic reconstructions and comparative analyses of Kickxellomycotina fungi.</title>
        <authorList>
            <person name="Reynolds N.K."/>
            <person name="Stajich J.E."/>
            <person name="Barry K."/>
            <person name="Grigoriev I.V."/>
            <person name="Crous P."/>
            <person name="Smith M.E."/>
        </authorList>
    </citation>
    <scope>NUCLEOTIDE SEQUENCE</scope>
    <source>
        <strain evidence="1">CBS 190363</strain>
    </source>
</reference>
<feature type="non-terminal residue" evidence="1">
    <location>
        <position position="1"/>
    </location>
</feature>
<evidence type="ECO:0000313" key="1">
    <source>
        <dbReference type="EMBL" id="KAJ2894023.1"/>
    </source>
</evidence>
<dbReference type="EMBL" id="JANBVB010000466">
    <property type="protein sequence ID" value="KAJ2894023.1"/>
    <property type="molecule type" value="Genomic_DNA"/>
</dbReference>
<accession>A0ACC1M2R5</accession>
<keyword evidence="1" id="KW-0378">Hydrolase</keyword>
<protein>
    <submittedName>
        <fullName evidence="1">Glycerophosphocholine phosphodiesterase</fullName>
        <ecNumber evidence="1">3.1.4.46</ecNumber>
    </submittedName>
</protein>